<organism evidence="2 3">
    <name type="scientific">Burkholderia thailandensis</name>
    <dbReference type="NCBI Taxonomy" id="57975"/>
    <lineage>
        <taxon>Bacteria</taxon>
        <taxon>Pseudomonadati</taxon>
        <taxon>Pseudomonadota</taxon>
        <taxon>Betaproteobacteria</taxon>
        <taxon>Burkholderiales</taxon>
        <taxon>Burkholderiaceae</taxon>
        <taxon>Burkholderia</taxon>
        <taxon>pseudomallei group</taxon>
    </lineage>
</organism>
<comment type="caution">
    <text evidence="2">The sequence shown here is derived from an EMBL/GenBank/DDBJ whole genome shotgun (WGS) entry which is preliminary data.</text>
</comment>
<proteinExistence type="predicted"/>
<protein>
    <submittedName>
        <fullName evidence="2">Uncharacterized protein</fullName>
    </submittedName>
</protein>
<dbReference type="EMBL" id="QXCT01000002">
    <property type="protein sequence ID" value="MDW9257107.1"/>
    <property type="molecule type" value="Genomic_DNA"/>
</dbReference>
<dbReference type="Proteomes" id="UP001272137">
    <property type="component" value="Unassembled WGS sequence"/>
</dbReference>
<dbReference type="AlphaFoldDB" id="A0AAW9D5R8"/>
<feature type="region of interest" description="Disordered" evidence="1">
    <location>
        <begin position="1"/>
        <end position="42"/>
    </location>
</feature>
<reference evidence="2" key="1">
    <citation type="submission" date="2018-08" db="EMBL/GenBank/DDBJ databases">
        <title>Identification of Burkholderia cepacia strains that express a Burkholderia pseudomallei-like capsular polysaccharide.</title>
        <authorList>
            <person name="Burtnick M.N."/>
            <person name="Vongsouvath M."/>
            <person name="Newton P."/>
            <person name="Wuthiekanun V."/>
            <person name="Limmathurotsakul D."/>
            <person name="Brett P.J."/>
            <person name="Chantratita N."/>
            <person name="Dance D.A."/>
        </authorList>
    </citation>
    <scope>NUCLEOTIDE SEQUENCE</scope>
    <source>
        <strain evidence="2">SBXCC001</strain>
    </source>
</reference>
<evidence type="ECO:0000313" key="2">
    <source>
        <dbReference type="EMBL" id="MDW9257107.1"/>
    </source>
</evidence>
<accession>A0AAW9D5R8</accession>
<sequence length="42" mass="4558">MGAFDRSIDVERRGSGRGRRVTAADARAGFPDSLRSNGLHKN</sequence>
<evidence type="ECO:0000313" key="3">
    <source>
        <dbReference type="Proteomes" id="UP001272137"/>
    </source>
</evidence>
<gene>
    <name evidence="2" type="ORF">C7S16_1721</name>
</gene>
<name>A0AAW9D5R8_BURTH</name>
<evidence type="ECO:0000256" key="1">
    <source>
        <dbReference type="SAM" id="MobiDB-lite"/>
    </source>
</evidence>
<feature type="compositionally biased region" description="Basic and acidic residues" evidence="1">
    <location>
        <begin position="1"/>
        <end position="14"/>
    </location>
</feature>